<protein>
    <submittedName>
        <fullName evidence="2">Uncharacterized protein</fullName>
    </submittedName>
</protein>
<feature type="compositionally biased region" description="Basic and acidic residues" evidence="1">
    <location>
        <begin position="154"/>
        <end position="164"/>
    </location>
</feature>
<gene>
    <name evidence="2" type="ORF">BT96DRAFT_639988</name>
</gene>
<evidence type="ECO:0000256" key="1">
    <source>
        <dbReference type="SAM" id="MobiDB-lite"/>
    </source>
</evidence>
<feature type="compositionally biased region" description="Low complexity" evidence="1">
    <location>
        <begin position="42"/>
        <end position="53"/>
    </location>
</feature>
<organism evidence="2 3">
    <name type="scientific">Gymnopus androsaceus JB14</name>
    <dbReference type="NCBI Taxonomy" id="1447944"/>
    <lineage>
        <taxon>Eukaryota</taxon>
        <taxon>Fungi</taxon>
        <taxon>Dikarya</taxon>
        <taxon>Basidiomycota</taxon>
        <taxon>Agaricomycotina</taxon>
        <taxon>Agaricomycetes</taxon>
        <taxon>Agaricomycetidae</taxon>
        <taxon>Agaricales</taxon>
        <taxon>Marasmiineae</taxon>
        <taxon>Omphalotaceae</taxon>
        <taxon>Gymnopus</taxon>
    </lineage>
</organism>
<evidence type="ECO:0000313" key="3">
    <source>
        <dbReference type="Proteomes" id="UP000799118"/>
    </source>
</evidence>
<dbReference type="AlphaFoldDB" id="A0A6A4HRX5"/>
<accession>A0A6A4HRX5</accession>
<reference evidence="2" key="1">
    <citation type="journal article" date="2019" name="Environ. Microbiol.">
        <title>Fungal ecological strategies reflected in gene transcription - a case study of two litter decomposers.</title>
        <authorList>
            <person name="Barbi F."/>
            <person name="Kohler A."/>
            <person name="Barry K."/>
            <person name="Baskaran P."/>
            <person name="Daum C."/>
            <person name="Fauchery L."/>
            <person name="Ihrmark K."/>
            <person name="Kuo A."/>
            <person name="LaButti K."/>
            <person name="Lipzen A."/>
            <person name="Morin E."/>
            <person name="Grigoriev I.V."/>
            <person name="Henrissat B."/>
            <person name="Lindahl B."/>
            <person name="Martin F."/>
        </authorList>
    </citation>
    <scope>NUCLEOTIDE SEQUENCE</scope>
    <source>
        <strain evidence="2">JB14</strain>
    </source>
</reference>
<sequence>MRPLPEREAAAESIGIDSVAATLDVVTAQTATPAQRNAVADPSSPLTPLPETSPCKKPAETTEDPSTGLGQDLFGSYVPNDINKLPESGATINPSRLRSRLPRPTNATASSSKPNQASHASKADIGKSALTVQKPKPQRNAFDVLMPKSGSKGKTAEKGKSVAR</sequence>
<evidence type="ECO:0000313" key="2">
    <source>
        <dbReference type="EMBL" id="KAE9400703.1"/>
    </source>
</evidence>
<dbReference type="EMBL" id="ML769454">
    <property type="protein sequence ID" value="KAE9400703.1"/>
    <property type="molecule type" value="Genomic_DNA"/>
</dbReference>
<feature type="region of interest" description="Disordered" evidence="1">
    <location>
        <begin position="31"/>
        <end position="164"/>
    </location>
</feature>
<proteinExistence type="predicted"/>
<feature type="compositionally biased region" description="Polar residues" evidence="1">
    <location>
        <begin position="105"/>
        <end position="119"/>
    </location>
</feature>
<name>A0A6A4HRX5_9AGAR</name>
<keyword evidence="3" id="KW-1185">Reference proteome</keyword>
<dbReference type="Proteomes" id="UP000799118">
    <property type="component" value="Unassembled WGS sequence"/>
</dbReference>